<dbReference type="PANTHER" id="PTHR35092">
    <property type="entry name" value="CHLORINASE MJ1651"/>
    <property type="match status" value="1"/>
</dbReference>
<reference evidence="5" key="1">
    <citation type="submission" date="2018-06" db="EMBL/GenBank/DDBJ databases">
        <authorList>
            <person name="Zhirakovskaya E."/>
        </authorList>
    </citation>
    <scope>NUCLEOTIDE SEQUENCE</scope>
</reference>
<evidence type="ECO:0000256" key="1">
    <source>
        <dbReference type="ARBA" id="ARBA00022691"/>
    </source>
</evidence>
<dbReference type="Gene3D" id="3.40.50.10790">
    <property type="entry name" value="S-adenosyl-l-methionine hydroxide adenosyltransferase, N-terminal"/>
    <property type="match status" value="1"/>
</dbReference>
<keyword evidence="1" id="KW-0949">S-adenosyl-L-methionine</keyword>
<feature type="domain" description="S-adenosyl-l-methionine hydroxide adenosyltransferase N-terminal" evidence="3">
    <location>
        <begin position="4"/>
        <end position="149"/>
    </location>
</feature>
<dbReference type="Pfam" id="PF20257">
    <property type="entry name" value="SAM_HAT_C"/>
    <property type="match status" value="1"/>
</dbReference>
<protein>
    <submittedName>
        <fullName evidence="5">Translation elongation factor LepA</fullName>
    </submittedName>
</protein>
<name>A0A3B0R4Z5_9ZZZZ</name>
<evidence type="ECO:0000259" key="4">
    <source>
        <dbReference type="Pfam" id="PF20257"/>
    </source>
</evidence>
<proteinExistence type="inferred from homology"/>
<evidence type="ECO:0000313" key="5">
    <source>
        <dbReference type="EMBL" id="VAV82948.1"/>
    </source>
</evidence>
<dbReference type="InterPro" id="IPR046469">
    <property type="entry name" value="SAM_HAT_N"/>
</dbReference>
<dbReference type="SUPFAM" id="SSF101852">
    <property type="entry name" value="Bacterial fluorinating enzyme, C-terminal domain"/>
    <property type="match status" value="1"/>
</dbReference>
<evidence type="ECO:0000259" key="3">
    <source>
        <dbReference type="Pfam" id="PF01887"/>
    </source>
</evidence>
<dbReference type="InterPro" id="IPR023227">
    <property type="entry name" value="SAM_OH_AdoTrfase_C_sf"/>
</dbReference>
<keyword evidence="5" id="KW-0251">Elongation factor</keyword>
<organism evidence="5">
    <name type="scientific">hydrothermal vent metagenome</name>
    <dbReference type="NCBI Taxonomy" id="652676"/>
    <lineage>
        <taxon>unclassified sequences</taxon>
        <taxon>metagenomes</taxon>
        <taxon>ecological metagenomes</taxon>
    </lineage>
</organism>
<dbReference type="InterPro" id="IPR023228">
    <property type="entry name" value="SAM_OH_AdoTrfase_N_sf"/>
</dbReference>
<dbReference type="PANTHER" id="PTHR35092:SF1">
    <property type="entry name" value="CHLORINASE MJ1651"/>
    <property type="match status" value="1"/>
</dbReference>
<dbReference type="AlphaFoldDB" id="A0A3B0R4Z5"/>
<dbReference type="EMBL" id="UOEA01000033">
    <property type="protein sequence ID" value="VAV82948.1"/>
    <property type="molecule type" value="Genomic_DNA"/>
</dbReference>
<dbReference type="PIRSF" id="PIRSF006779">
    <property type="entry name" value="UCP006779"/>
    <property type="match status" value="1"/>
</dbReference>
<dbReference type="Gene3D" id="2.40.30.90">
    <property type="entry name" value="Bacterial fluorinating enzyme like"/>
    <property type="match status" value="1"/>
</dbReference>
<dbReference type="GO" id="GO:0003746">
    <property type="term" value="F:translation elongation factor activity"/>
    <property type="evidence" value="ECO:0007669"/>
    <property type="project" value="UniProtKB-KW"/>
</dbReference>
<accession>A0A3B0R4Z5</accession>
<dbReference type="InterPro" id="IPR046470">
    <property type="entry name" value="SAM_HAT_C"/>
</dbReference>
<evidence type="ECO:0000256" key="2">
    <source>
        <dbReference type="ARBA" id="ARBA00024035"/>
    </source>
</evidence>
<dbReference type="InterPro" id="IPR002747">
    <property type="entry name" value="SAM_OH_AdoTrfase"/>
</dbReference>
<sequence>MPVITLTTDFGRRDPWVGAVKGVILSINPEATIVDVSHGVSPQKIIEGAFILSRACSYYPEGTIHVAVVDPGVGTERRPVLIETERYFFIGPDNGLFTRVVSSEKVKQVIELDNSDYFLTQVSATFHARDVFAPVAAHLSRGVKPSELGTVMEEPLMLDLPKPEVSSATIKGEVLYIDSFGNLISNIAEADISTMLERGEIDIDIRWRTIHGLVESYIEGGLGRNVGNAVALIGSSGFLEIAAYKDNAAAALGVSVGEKVDIRLRPIIPEK</sequence>
<keyword evidence="5" id="KW-0648">Protein biosynthesis</keyword>
<dbReference type="SUPFAM" id="SSF102522">
    <property type="entry name" value="Bacterial fluorinating enzyme, N-terminal domain"/>
    <property type="match status" value="1"/>
</dbReference>
<comment type="similarity">
    <text evidence="2">Belongs to the SAM hydrolase / SAM-dependent halogenase family.</text>
</comment>
<gene>
    <name evidence="5" type="ORF">MNBD_DELTA01-2004</name>
</gene>
<dbReference type="Pfam" id="PF01887">
    <property type="entry name" value="SAM_HAT_N"/>
    <property type="match status" value="1"/>
</dbReference>
<feature type="domain" description="S-adenosyl-l-methionine hydroxide adenosyltransferase C-terminal" evidence="4">
    <location>
        <begin position="172"/>
        <end position="260"/>
    </location>
</feature>